<dbReference type="Gene3D" id="3.40.50.150">
    <property type="entry name" value="Vaccinia Virus protein VP39"/>
    <property type="match status" value="1"/>
</dbReference>
<dbReference type="FunCoup" id="A0A165GLC9">
    <property type="interactions" value="605"/>
</dbReference>
<evidence type="ECO:0000256" key="6">
    <source>
        <dbReference type="ARBA" id="ARBA00032319"/>
    </source>
</evidence>
<reference evidence="8 9" key="1">
    <citation type="journal article" date="2016" name="Mol. Biol. Evol.">
        <title>Comparative Genomics of Early-Diverging Mushroom-Forming Fungi Provides Insights into the Origins of Lignocellulose Decay Capabilities.</title>
        <authorList>
            <person name="Nagy L.G."/>
            <person name="Riley R."/>
            <person name="Tritt A."/>
            <person name="Adam C."/>
            <person name="Daum C."/>
            <person name="Floudas D."/>
            <person name="Sun H."/>
            <person name="Yadav J.S."/>
            <person name="Pangilinan J."/>
            <person name="Larsson K.H."/>
            <person name="Matsuura K."/>
            <person name="Barry K."/>
            <person name="Labutti K."/>
            <person name="Kuo R."/>
            <person name="Ohm R.A."/>
            <person name="Bhattacharya S.S."/>
            <person name="Shirouzu T."/>
            <person name="Yoshinaga Y."/>
            <person name="Martin F.M."/>
            <person name="Grigoriev I.V."/>
            <person name="Hibbett D.S."/>
        </authorList>
    </citation>
    <scope>NUCLEOTIDE SEQUENCE [LARGE SCALE GENOMIC DNA]</scope>
    <source>
        <strain evidence="8 9">HHB12029</strain>
    </source>
</reference>
<evidence type="ECO:0000256" key="2">
    <source>
        <dbReference type="ARBA" id="ARBA00008320"/>
    </source>
</evidence>
<organism evidence="8 9">
    <name type="scientific">Exidia glandulosa HHB12029</name>
    <dbReference type="NCBI Taxonomy" id="1314781"/>
    <lineage>
        <taxon>Eukaryota</taxon>
        <taxon>Fungi</taxon>
        <taxon>Dikarya</taxon>
        <taxon>Basidiomycota</taxon>
        <taxon>Agaricomycotina</taxon>
        <taxon>Agaricomycetes</taxon>
        <taxon>Auriculariales</taxon>
        <taxon>Exidiaceae</taxon>
        <taxon>Exidia</taxon>
    </lineage>
</organism>
<accession>A0A165GLC9</accession>
<dbReference type="EMBL" id="KV426043">
    <property type="protein sequence ID" value="KZV90693.1"/>
    <property type="molecule type" value="Genomic_DNA"/>
</dbReference>
<dbReference type="Proteomes" id="UP000077266">
    <property type="component" value="Unassembled WGS sequence"/>
</dbReference>
<proteinExistence type="inferred from homology"/>
<evidence type="ECO:0000256" key="4">
    <source>
        <dbReference type="ARBA" id="ARBA00022694"/>
    </source>
</evidence>
<comment type="similarity">
    <text evidence="2">Belongs to the TRM6/GCD10 family.</text>
</comment>
<sequence>MLSPDTIQAGHTVLVRMPSGEQKSVKLEQKGQISLGKFGSFKGSLLFGHPYGLTYEILSPTEIRVMPPKRLDDFGDVDATAETNELIVDDTTSQTLTHDEIEKLKQAGMGTEAIIQAQISQHSAFELKTAFSKDKYKKRKEAKFLKAVTVLEPTLFTVAEHLFNKDHTKMRDLRSDALAHMLTLSNVAPGKRVLVVDDVSGLLVAGILERLGGTGRLLSITDIESPPSYSALTFFNYDQTLVSSCLASLNWAMTDREFTPFVPPPPEEKDVRTDRQRQRVSKRAQASKEVQDVREDLWSGDFDALLVASVHEPHSIIAHLAPYLRPSAPVVVHSPYPEPLSRAQALLRADPSWLGPTVHAPWMRQHQALPGRTHPMMSMSGTGGYVLSATKVYVHRFVQFVC</sequence>
<keyword evidence="5" id="KW-0539">Nucleus</keyword>
<dbReference type="Pfam" id="PF04189">
    <property type="entry name" value="Gcd10p"/>
    <property type="match status" value="1"/>
</dbReference>
<evidence type="ECO:0000256" key="5">
    <source>
        <dbReference type="ARBA" id="ARBA00023242"/>
    </source>
</evidence>
<evidence type="ECO:0000256" key="1">
    <source>
        <dbReference type="ARBA" id="ARBA00004123"/>
    </source>
</evidence>
<dbReference type="AlphaFoldDB" id="A0A165GLC9"/>
<evidence type="ECO:0000313" key="9">
    <source>
        <dbReference type="Proteomes" id="UP000077266"/>
    </source>
</evidence>
<name>A0A165GLC9_EXIGL</name>
<dbReference type="SUPFAM" id="SSF53335">
    <property type="entry name" value="S-adenosyl-L-methionine-dependent methyltransferases"/>
    <property type="match status" value="1"/>
</dbReference>
<keyword evidence="4" id="KW-0819">tRNA processing</keyword>
<evidence type="ECO:0000256" key="3">
    <source>
        <dbReference type="ARBA" id="ARBA00021704"/>
    </source>
</evidence>
<dbReference type="GO" id="GO:0031515">
    <property type="term" value="C:tRNA (m1A) methyltransferase complex"/>
    <property type="evidence" value="ECO:0007669"/>
    <property type="project" value="InterPro"/>
</dbReference>
<dbReference type="PANTHER" id="PTHR12945">
    <property type="entry name" value="TRANSLATION INITIATION FACTOR EIF3-RELATED"/>
    <property type="match status" value="1"/>
</dbReference>
<dbReference type="GO" id="GO:0030488">
    <property type="term" value="P:tRNA methylation"/>
    <property type="evidence" value="ECO:0007669"/>
    <property type="project" value="InterPro"/>
</dbReference>
<dbReference type="OrthoDB" id="10254665at2759"/>
<dbReference type="GO" id="GO:0005634">
    <property type="term" value="C:nucleus"/>
    <property type="evidence" value="ECO:0007669"/>
    <property type="project" value="UniProtKB-SubCell"/>
</dbReference>
<dbReference type="STRING" id="1314781.A0A165GLC9"/>
<dbReference type="PANTHER" id="PTHR12945:SF0">
    <property type="entry name" value="TRNA (ADENINE(58)-N(1))-METHYLTRANSFERASE NON-CATALYTIC SUBUNIT TRM6"/>
    <property type="match status" value="1"/>
</dbReference>
<evidence type="ECO:0000256" key="7">
    <source>
        <dbReference type="SAM" id="MobiDB-lite"/>
    </source>
</evidence>
<comment type="subcellular location">
    <subcellularLocation>
        <location evidence="1">Nucleus</location>
    </subcellularLocation>
</comment>
<feature type="region of interest" description="Disordered" evidence="7">
    <location>
        <begin position="260"/>
        <end position="286"/>
    </location>
</feature>
<keyword evidence="9" id="KW-1185">Reference proteome</keyword>
<dbReference type="InParanoid" id="A0A165GLC9"/>
<dbReference type="InterPro" id="IPR017423">
    <property type="entry name" value="TRM6"/>
</dbReference>
<dbReference type="InterPro" id="IPR029063">
    <property type="entry name" value="SAM-dependent_MTases_sf"/>
</dbReference>
<protein>
    <recommendedName>
        <fullName evidence="3">tRNA (adenine(58)-N(1))-methyltransferase non-catalytic subunit TRM6</fullName>
    </recommendedName>
    <alternativeName>
        <fullName evidence="6">tRNA(m1A58)-methyltransferase subunit TRM6</fullName>
    </alternativeName>
</protein>
<gene>
    <name evidence="8" type="ORF">EXIGLDRAFT_616584</name>
</gene>
<evidence type="ECO:0000313" key="8">
    <source>
        <dbReference type="EMBL" id="KZV90693.1"/>
    </source>
</evidence>
<feature type="compositionally biased region" description="Basic and acidic residues" evidence="7">
    <location>
        <begin position="266"/>
        <end position="277"/>
    </location>
</feature>